<proteinExistence type="predicted"/>
<comment type="caution">
    <text evidence="1">The sequence shown here is derived from an EMBL/GenBank/DDBJ whole genome shotgun (WGS) entry which is preliminary data.</text>
</comment>
<protein>
    <submittedName>
        <fullName evidence="1">Uncharacterized protein</fullName>
    </submittedName>
</protein>
<evidence type="ECO:0000313" key="1">
    <source>
        <dbReference type="EMBL" id="GFR21652.1"/>
    </source>
</evidence>
<gene>
    <name evidence="1" type="ORF">TNCT_421741</name>
</gene>
<accession>A0A8X6LV04</accession>
<dbReference type="EMBL" id="BMAO01037966">
    <property type="protein sequence ID" value="GFR21652.1"/>
    <property type="molecule type" value="Genomic_DNA"/>
</dbReference>
<name>A0A8X6LV04_TRICU</name>
<reference evidence="1" key="1">
    <citation type="submission" date="2020-07" db="EMBL/GenBank/DDBJ databases">
        <title>Multicomponent nature underlies the extraordinary mechanical properties of spider dragline silk.</title>
        <authorList>
            <person name="Kono N."/>
            <person name="Nakamura H."/>
            <person name="Mori M."/>
            <person name="Yoshida Y."/>
            <person name="Ohtoshi R."/>
            <person name="Malay A.D."/>
            <person name="Moran D.A.P."/>
            <person name="Tomita M."/>
            <person name="Numata K."/>
            <person name="Arakawa K."/>
        </authorList>
    </citation>
    <scope>NUCLEOTIDE SEQUENCE</scope>
</reference>
<evidence type="ECO:0000313" key="2">
    <source>
        <dbReference type="Proteomes" id="UP000887116"/>
    </source>
</evidence>
<dbReference type="AlphaFoldDB" id="A0A8X6LV04"/>
<sequence length="141" mass="16481">MFKTHFLGRDIQMYSATSSDLEKKIQKKEDSEFEPEVGRTRRKGIPTWIRNYGEGTRSLNRFLLAKRNSEDRDENSLWLLRIDSSGCCQGDEVTPFLKFRHAAVWNSERQVSCLQCKIERRSTRTHSRVKIEVDALLITAE</sequence>
<dbReference type="Proteomes" id="UP000887116">
    <property type="component" value="Unassembled WGS sequence"/>
</dbReference>
<keyword evidence="2" id="KW-1185">Reference proteome</keyword>
<organism evidence="1 2">
    <name type="scientific">Trichonephila clavata</name>
    <name type="common">Joro spider</name>
    <name type="synonym">Nephila clavata</name>
    <dbReference type="NCBI Taxonomy" id="2740835"/>
    <lineage>
        <taxon>Eukaryota</taxon>
        <taxon>Metazoa</taxon>
        <taxon>Ecdysozoa</taxon>
        <taxon>Arthropoda</taxon>
        <taxon>Chelicerata</taxon>
        <taxon>Arachnida</taxon>
        <taxon>Araneae</taxon>
        <taxon>Araneomorphae</taxon>
        <taxon>Entelegynae</taxon>
        <taxon>Araneoidea</taxon>
        <taxon>Nephilidae</taxon>
        <taxon>Trichonephila</taxon>
    </lineage>
</organism>